<keyword evidence="1" id="KW-0812">Transmembrane</keyword>
<accession>A0A5R9CLI5</accession>
<reference evidence="2 3" key="1">
    <citation type="submission" date="2019-05" db="EMBL/GenBank/DDBJ databases">
        <title>The metagenome of a microbial culture collection derived from dairy environment covers the genomic content of the human microbiome.</title>
        <authorList>
            <person name="Roder T."/>
            <person name="Wuthrich D."/>
            <person name="Sattari Z."/>
            <person name="Von Ah U."/>
            <person name="Bar C."/>
            <person name="Ronchi F."/>
            <person name="Macpherson A.J."/>
            <person name="Ganal-Vonarburg S.C."/>
            <person name="Bruggmann R."/>
            <person name="Vergeres G."/>
        </authorList>
    </citation>
    <scope>NUCLEOTIDE SEQUENCE [LARGE SCALE GENOMIC DNA]</scope>
    <source>
        <strain evidence="2 3">FAM 1079</strain>
    </source>
</reference>
<feature type="transmembrane region" description="Helical" evidence="1">
    <location>
        <begin position="86"/>
        <end position="104"/>
    </location>
</feature>
<comment type="caution">
    <text evidence="2">The sequence shown here is derived from an EMBL/GenBank/DDBJ whole genome shotgun (WGS) entry which is preliminary data.</text>
</comment>
<feature type="transmembrane region" description="Helical" evidence="1">
    <location>
        <begin position="111"/>
        <end position="129"/>
    </location>
</feature>
<dbReference type="Pfam" id="PF22564">
    <property type="entry name" value="HAAS"/>
    <property type="match status" value="1"/>
</dbReference>
<feature type="transmembrane region" description="Helical" evidence="1">
    <location>
        <begin position="135"/>
        <end position="156"/>
    </location>
</feature>
<evidence type="ECO:0000313" key="3">
    <source>
        <dbReference type="Proteomes" id="UP000305100"/>
    </source>
</evidence>
<dbReference type="EMBL" id="VBSX01000048">
    <property type="protein sequence ID" value="TLQ16195.1"/>
    <property type="molecule type" value="Genomic_DNA"/>
</dbReference>
<keyword evidence="1" id="KW-1133">Transmembrane helix</keyword>
<feature type="transmembrane region" description="Helical" evidence="1">
    <location>
        <begin position="168"/>
        <end position="188"/>
    </location>
</feature>
<proteinExistence type="predicted"/>
<gene>
    <name evidence="2" type="ORF">FEZ41_13235</name>
</gene>
<evidence type="ECO:0000256" key="1">
    <source>
        <dbReference type="SAM" id="Phobius"/>
    </source>
</evidence>
<dbReference type="AlphaFoldDB" id="A0A5R9CLI5"/>
<organism evidence="2 3">
    <name type="scientific">Lentilactobacillus parafarraginis</name>
    <dbReference type="NCBI Taxonomy" id="390842"/>
    <lineage>
        <taxon>Bacteria</taxon>
        <taxon>Bacillati</taxon>
        <taxon>Bacillota</taxon>
        <taxon>Bacilli</taxon>
        <taxon>Lactobacillales</taxon>
        <taxon>Lactobacillaceae</taxon>
        <taxon>Lentilactobacillus</taxon>
    </lineage>
</organism>
<evidence type="ECO:0000313" key="2">
    <source>
        <dbReference type="EMBL" id="TLQ16195.1"/>
    </source>
</evidence>
<name>A0A5R9CLI5_9LACO</name>
<dbReference type="Proteomes" id="UP000305100">
    <property type="component" value="Unassembled WGS sequence"/>
</dbReference>
<keyword evidence="1" id="KW-0472">Membrane</keyword>
<sequence length="209" mass="23172">MKELFSICTTLYEEGFMMKKSEFLKQLRLSLKRAHIVDRRRYLQDYDELISDESEAKSISEDEVIKSLGDPDHIVENIITEDQPKTAHLATGVMILIVLALILGSPLWCSILLLGLGLLLLGYCLIWLVPAGLTFGTLLALVLGSFGLPAAIIAMFRVGPGIGFSELGFSLAAFGITLLLAKLSWWSVKYFAVVSAQSYHFISAKFRRA</sequence>
<protein>
    <submittedName>
        <fullName evidence="2">DUF1700 domain-containing protein</fullName>
    </submittedName>
</protein>
<dbReference type="OrthoDB" id="9804829at2"/>